<comment type="catalytic activity">
    <reaction evidence="7 8">
        <text>D-glyceraldehyde 3-phosphate = dihydroxyacetone phosphate</text>
        <dbReference type="Rhea" id="RHEA:18585"/>
        <dbReference type="ChEBI" id="CHEBI:57642"/>
        <dbReference type="ChEBI" id="CHEBI:59776"/>
        <dbReference type="EC" id="5.3.1.1"/>
    </reaction>
</comment>
<dbReference type="FunFam" id="3.20.20.70:FF:000016">
    <property type="entry name" value="Triosephosphate isomerase"/>
    <property type="match status" value="1"/>
</dbReference>
<dbReference type="InterPro" id="IPR013785">
    <property type="entry name" value="Aldolase_TIM"/>
</dbReference>
<feature type="active site" description="Proton acceptor" evidence="7">
    <location>
        <position position="167"/>
    </location>
</feature>
<accession>A0A2M6WTN3</accession>
<dbReference type="InterPro" id="IPR035990">
    <property type="entry name" value="TIM_sf"/>
</dbReference>
<reference evidence="10" key="1">
    <citation type="submission" date="2017-09" db="EMBL/GenBank/DDBJ databases">
        <title>Depth-based differentiation of microbial function through sediment-hosted aquifers and enrichment of novel symbionts in the deep terrestrial subsurface.</title>
        <authorList>
            <person name="Probst A.J."/>
            <person name="Ladd B."/>
            <person name="Jarett J.K."/>
            <person name="Geller-Mcgrath D.E."/>
            <person name="Sieber C.M.K."/>
            <person name="Emerson J.B."/>
            <person name="Anantharaman K."/>
            <person name="Thomas B.C."/>
            <person name="Malmstrom R."/>
            <person name="Stieglmeier M."/>
            <person name="Klingl A."/>
            <person name="Woyke T."/>
            <person name="Ryan C.M."/>
            <person name="Banfield J.F."/>
        </authorList>
    </citation>
    <scope>NUCLEOTIDE SEQUENCE [LARGE SCALE GENOMIC DNA]</scope>
</reference>
<comment type="similarity">
    <text evidence="2 7 8">Belongs to the triosephosphate isomerase family.</text>
</comment>
<dbReference type="InterPro" id="IPR020861">
    <property type="entry name" value="Triosephosphate_isomerase_AS"/>
</dbReference>
<dbReference type="GO" id="GO:0006096">
    <property type="term" value="P:glycolytic process"/>
    <property type="evidence" value="ECO:0007669"/>
    <property type="project" value="UniProtKB-UniRule"/>
</dbReference>
<comment type="function">
    <text evidence="7">Involved in the gluconeogenesis. Catalyzes stereospecifically the conversion of dihydroxyacetone phosphate (DHAP) to D-glyceraldehyde-3-phosphate (G3P).</text>
</comment>
<dbReference type="PANTHER" id="PTHR21139:SF42">
    <property type="entry name" value="TRIOSEPHOSPHATE ISOMERASE"/>
    <property type="match status" value="1"/>
</dbReference>
<evidence type="ECO:0000256" key="6">
    <source>
        <dbReference type="ARBA" id="ARBA00023235"/>
    </source>
</evidence>
<dbReference type="GO" id="GO:0004807">
    <property type="term" value="F:triose-phosphate isomerase activity"/>
    <property type="evidence" value="ECO:0007669"/>
    <property type="project" value="UniProtKB-UniRule"/>
</dbReference>
<evidence type="ECO:0000256" key="2">
    <source>
        <dbReference type="ARBA" id="ARBA00007422"/>
    </source>
</evidence>
<evidence type="ECO:0000313" key="10">
    <source>
        <dbReference type="Proteomes" id="UP000228533"/>
    </source>
</evidence>
<name>A0A2M6WTN3_9BACT</name>
<dbReference type="SUPFAM" id="SSF51351">
    <property type="entry name" value="Triosephosphate isomerase (TIM)"/>
    <property type="match status" value="1"/>
</dbReference>
<comment type="caution">
    <text evidence="9">The sequence shown here is derived from an EMBL/GenBank/DDBJ whole genome shotgun (WGS) entry which is preliminary data.</text>
</comment>
<dbReference type="EMBL" id="PFAM01000012">
    <property type="protein sequence ID" value="PIT96163.1"/>
    <property type="molecule type" value="Genomic_DNA"/>
</dbReference>
<dbReference type="CDD" id="cd00311">
    <property type="entry name" value="TIM"/>
    <property type="match status" value="1"/>
</dbReference>
<keyword evidence="6 7" id="KW-0413">Isomerase</keyword>
<dbReference type="InterPro" id="IPR022896">
    <property type="entry name" value="TrioseP_Isoase_bac/euk"/>
</dbReference>
<dbReference type="GO" id="GO:0019563">
    <property type="term" value="P:glycerol catabolic process"/>
    <property type="evidence" value="ECO:0007669"/>
    <property type="project" value="TreeGrafter"/>
</dbReference>
<dbReference type="PROSITE" id="PS51440">
    <property type="entry name" value="TIM_2"/>
    <property type="match status" value="1"/>
</dbReference>
<evidence type="ECO:0000256" key="1">
    <source>
        <dbReference type="ARBA" id="ARBA00004680"/>
    </source>
</evidence>
<comment type="subunit">
    <text evidence="7 8">Homodimer.</text>
</comment>
<evidence type="ECO:0000313" key="9">
    <source>
        <dbReference type="EMBL" id="PIT96163.1"/>
    </source>
</evidence>
<feature type="active site" description="Electrophile" evidence="7">
    <location>
        <position position="93"/>
    </location>
</feature>
<dbReference type="HAMAP" id="MF_00147_B">
    <property type="entry name" value="TIM_B"/>
    <property type="match status" value="1"/>
</dbReference>
<dbReference type="UniPathway" id="UPA00138"/>
<dbReference type="GO" id="GO:0046166">
    <property type="term" value="P:glyceraldehyde-3-phosphate biosynthetic process"/>
    <property type="evidence" value="ECO:0007669"/>
    <property type="project" value="TreeGrafter"/>
</dbReference>
<dbReference type="GO" id="GO:0006094">
    <property type="term" value="P:gluconeogenesis"/>
    <property type="evidence" value="ECO:0007669"/>
    <property type="project" value="UniProtKB-UniRule"/>
</dbReference>
<dbReference type="NCBIfam" id="TIGR00419">
    <property type="entry name" value="tim"/>
    <property type="match status" value="1"/>
</dbReference>
<organism evidence="9 10">
    <name type="scientific">Candidatus Falkowbacteria bacterium CG10_big_fil_rev_8_21_14_0_10_37_14</name>
    <dbReference type="NCBI Taxonomy" id="1974561"/>
    <lineage>
        <taxon>Bacteria</taxon>
        <taxon>Candidatus Falkowiibacteriota</taxon>
    </lineage>
</organism>
<feature type="binding site" evidence="7">
    <location>
        <begin position="233"/>
        <end position="234"/>
    </location>
    <ligand>
        <name>substrate</name>
    </ligand>
</feature>
<feature type="binding site" evidence="7">
    <location>
        <position position="212"/>
    </location>
    <ligand>
        <name>substrate</name>
    </ligand>
</feature>
<dbReference type="Pfam" id="PF00121">
    <property type="entry name" value="TIM"/>
    <property type="match status" value="1"/>
</dbReference>
<evidence type="ECO:0000256" key="3">
    <source>
        <dbReference type="ARBA" id="ARBA00022432"/>
    </source>
</evidence>
<keyword evidence="3 7" id="KW-0312">Gluconeogenesis</keyword>
<dbReference type="PROSITE" id="PS00171">
    <property type="entry name" value="TIM_1"/>
    <property type="match status" value="1"/>
</dbReference>
<evidence type="ECO:0000256" key="7">
    <source>
        <dbReference type="HAMAP-Rule" id="MF_00147"/>
    </source>
</evidence>
<dbReference type="EC" id="5.3.1.1" evidence="7 8"/>
<dbReference type="Proteomes" id="UP000228533">
    <property type="component" value="Unassembled WGS sequence"/>
</dbReference>
<keyword evidence="4 7" id="KW-0963">Cytoplasm</keyword>
<comment type="pathway">
    <text evidence="7 8">Carbohydrate biosynthesis; gluconeogenesis.</text>
</comment>
<protein>
    <recommendedName>
        <fullName evidence="7 8">Triosephosphate isomerase</fullName>
        <shortName evidence="7">TIM</shortName>
        <shortName evidence="7">TPI</shortName>
        <ecNumber evidence="7 8">5.3.1.1</ecNumber>
    </recommendedName>
    <alternativeName>
        <fullName evidence="7">Triose-phosphate isomerase</fullName>
    </alternativeName>
</protein>
<gene>
    <name evidence="7" type="primary">tpiA</name>
    <name evidence="9" type="ORF">COT94_01705</name>
</gene>
<dbReference type="InterPro" id="IPR000652">
    <property type="entry name" value="Triosephosphate_isomerase"/>
</dbReference>
<feature type="binding site" evidence="7">
    <location>
        <position position="173"/>
    </location>
    <ligand>
        <name>substrate</name>
    </ligand>
</feature>
<proteinExistence type="inferred from homology"/>
<keyword evidence="5 7" id="KW-0324">Glycolysis</keyword>
<feature type="binding site" evidence="7">
    <location>
        <begin position="8"/>
        <end position="10"/>
    </location>
    <ligand>
        <name>substrate</name>
    </ligand>
</feature>
<dbReference type="PANTHER" id="PTHR21139">
    <property type="entry name" value="TRIOSEPHOSPHATE ISOMERASE"/>
    <property type="match status" value="1"/>
</dbReference>
<sequence length="249" mass="26862">MKKIIIGNWKMNLGLKASLKLAMEYKKNLKGTNSVVVAGPSEFALADVVNILKGSGVLLAAQNVFWQNEGAYTGEVSVKTLEEIGCRYVLIGHSERRQYLGESCRIVNQKIKAVLILTQKISPVLCVGESLSTKQAGKSKIFVSGQLQRALVNVKSFEAARLVIAYEPIWAIGTGKTATEKDVLEMHGHIRVWLSKRFGVVAGKIPILYGGSVKATVAIELLATPDVDGLLVGGASLLASEMKKIANIK</sequence>
<dbReference type="Gene3D" id="3.20.20.70">
    <property type="entry name" value="Aldolase class I"/>
    <property type="match status" value="1"/>
</dbReference>
<dbReference type="UniPathway" id="UPA00109">
    <property type="reaction ID" value="UER00189"/>
</dbReference>
<evidence type="ECO:0000256" key="5">
    <source>
        <dbReference type="ARBA" id="ARBA00023152"/>
    </source>
</evidence>
<comment type="pathway">
    <text evidence="1 7 8">Carbohydrate degradation; glycolysis; D-glyceraldehyde 3-phosphate from glycerone phosphate: step 1/1.</text>
</comment>
<dbReference type="AlphaFoldDB" id="A0A2M6WTN3"/>
<dbReference type="GO" id="GO:0005829">
    <property type="term" value="C:cytosol"/>
    <property type="evidence" value="ECO:0007669"/>
    <property type="project" value="TreeGrafter"/>
</dbReference>
<evidence type="ECO:0000256" key="8">
    <source>
        <dbReference type="RuleBase" id="RU363013"/>
    </source>
</evidence>
<comment type="subcellular location">
    <subcellularLocation>
        <location evidence="7 8">Cytoplasm</location>
    </subcellularLocation>
</comment>
<evidence type="ECO:0000256" key="4">
    <source>
        <dbReference type="ARBA" id="ARBA00022490"/>
    </source>
</evidence>